<evidence type="ECO:0000259" key="12">
    <source>
        <dbReference type="Pfam" id="PF12693"/>
    </source>
</evidence>
<dbReference type="Pfam" id="PF05134">
    <property type="entry name" value="T2SSL"/>
    <property type="match status" value="1"/>
</dbReference>
<dbReference type="SUPFAM" id="SSF53067">
    <property type="entry name" value="Actin-like ATPase domain"/>
    <property type="match status" value="2"/>
</dbReference>
<keyword evidence="7" id="KW-0653">Protein transport</keyword>
<evidence type="ECO:0000313" key="14">
    <source>
        <dbReference type="Proteomes" id="UP000697927"/>
    </source>
</evidence>
<dbReference type="Gene3D" id="3.30.420.380">
    <property type="match status" value="1"/>
</dbReference>
<dbReference type="InterPro" id="IPR024230">
    <property type="entry name" value="GspL_cyto_dom"/>
</dbReference>
<dbReference type="InterPro" id="IPR007812">
    <property type="entry name" value="T2SS_protein-GspL"/>
</dbReference>
<evidence type="ECO:0000256" key="5">
    <source>
        <dbReference type="ARBA" id="ARBA00022519"/>
    </source>
</evidence>
<proteinExistence type="inferred from homology"/>
<dbReference type="Gene3D" id="3.30.420.370">
    <property type="match status" value="1"/>
</dbReference>
<sequence>MNMDAQVQHYLVLHCGADCQAKMLWQRICADGQVDAAAGEIEPAALGELAARYLQDKICLLVPGAAVGLYSVQLPGRHNAAGLRALPWLLEEQLACPLEEVNIMPLGSTGQTLWVAVVAQSQLAQWLAPFIAADIQLYKLIPDLLLLPWVEGEITALQWGDRWLLRTGRWQGAQVESSWLPLWLRAWERTHIQPIKVRCYGEPPKGEHWRISPAPDPMALLAYHVLRADSLLSWKKRPSKRPWRMPLIVAMTVLVLLFCQQAAVWWQLAQQGDALQQQLSQQFRQFFPGQPEQRWQAALRRVMQQEDNKGLALWLTPLSALPPGVNIQRLHYRSAPSPAQLQLQLAGDTLRIKDARQLLSTHFNLHDGPDGQLMLSQREAEQ</sequence>
<keyword evidence="9 10" id="KW-0472">Membrane</keyword>
<reference evidence="13 14" key="1">
    <citation type="journal article" date="2020" name="Microorganisms">
        <title>Polyphasic Characterisation of Cedecea colo sp. nov., a New Enteric Bacterium Isolated from the Koala Hindgut.</title>
        <authorList>
            <person name="Boath J.M."/>
            <person name="Dakhal S."/>
            <person name="Van T.T.H."/>
            <person name="Moore R.J."/>
            <person name="Dekiwadia C."/>
            <person name="Macreadie I.G."/>
        </authorList>
    </citation>
    <scope>NUCLEOTIDE SEQUENCE [LARGE SCALE GENOMIC DNA]</scope>
    <source>
        <strain evidence="13 14">ZA</strain>
    </source>
</reference>
<protein>
    <recommendedName>
        <fullName evidence="15">Type II secretion system protein L</fullName>
    </recommendedName>
</protein>
<keyword evidence="8 10" id="KW-1133">Transmembrane helix</keyword>
<dbReference type="CDD" id="cd24017">
    <property type="entry name" value="ASKHA_T2SSL_N"/>
    <property type="match status" value="1"/>
</dbReference>
<name>A0ABX0VJH0_9ENTR</name>
<keyword evidence="14" id="KW-1185">Reference proteome</keyword>
<comment type="subcellular location">
    <subcellularLocation>
        <location evidence="1">Cell inner membrane</location>
        <topology evidence="1">Single-pass membrane protein</topology>
    </subcellularLocation>
</comment>
<gene>
    <name evidence="13" type="ORF">E2L00_01860</name>
</gene>
<keyword evidence="4" id="KW-1003">Cell membrane</keyword>
<evidence type="ECO:0000256" key="10">
    <source>
        <dbReference type="SAM" id="Phobius"/>
    </source>
</evidence>
<feature type="transmembrane region" description="Helical" evidence="10">
    <location>
        <begin position="245"/>
        <end position="268"/>
    </location>
</feature>
<dbReference type="InterPro" id="IPR043129">
    <property type="entry name" value="ATPase_NBD"/>
</dbReference>
<evidence type="ECO:0000256" key="3">
    <source>
        <dbReference type="ARBA" id="ARBA00022448"/>
    </source>
</evidence>
<comment type="caution">
    <text evidence="13">The sequence shown here is derived from an EMBL/GenBank/DDBJ whole genome shotgun (WGS) entry which is preliminary data.</text>
</comment>
<feature type="domain" description="GspL periplasmic" evidence="12">
    <location>
        <begin position="241"/>
        <end position="368"/>
    </location>
</feature>
<keyword evidence="6 10" id="KW-0812">Transmembrane</keyword>
<evidence type="ECO:0000256" key="8">
    <source>
        <dbReference type="ARBA" id="ARBA00022989"/>
    </source>
</evidence>
<dbReference type="NCBIfam" id="TIGR01709">
    <property type="entry name" value="typeII_sec_gspL"/>
    <property type="match status" value="1"/>
</dbReference>
<comment type="similarity">
    <text evidence="2">Belongs to the GSP L family.</text>
</comment>
<dbReference type="Proteomes" id="UP000697927">
    <property type="component" value="Unassembled WGS sequence"/>
</dbReference>
<evidence type="ECO:0000256" key="2">
    <source>
        <dbReference type="ARBA" id="ARBA00005318"/>
    </source>
</evidence>
<evidence type="ECO:0000259" key="11">
    <source>
        <dbReference type="Pfam" id="PF05134"/>
    </source>
</evidence>
<accession>A0ABX0VJH0</accession>
<keyword evidence="3" id="KW-0813">Transport</keyword>
<evidence type="ECO:0000256" key="4">
    <source>
        <dbReference type="ARBA" id="ARBA00022475"/>
    </source>
</evidence>
<evidence type="ECO:0000256" key="7">
    <source>
        <dbReference type="ARBA" id="ARBA00022927"/>
    </source>
</evidence>
<evidence type="ECO:0000313" key="13">
    <source>
        <dbReference type="EMBL" id="NIY46297.1"/>
    </source>
</evidence>
<dbReference type="InterPro" id="IPR025691">
    <property type="entry name" value="GspL_pp_dom"/>
</dbReference>
<evidence type="ECO:0000256" key="1">
    <source>
        <dbReference type="ARBA" id="ARBA00004377"/>
    </source>
</evidence>
<dbReference type="EMBL" id="SOYS01000001">
    <property type="protein sequence ID" value="NIY46297.1"/>
    <property type="molecule type" value="Genomic_DNA"/>
</dbReference>
<feature type="domain" description="GspL cytoplasmic actin-ATPase-like" evidence="11">
    <location>
        <begin position="11"/>
        <end position="228"/>
    </location>
</feature>
<evidence type="ECO:0000256" key="6">
    <source>
        <dbReference type="ARBA" id="ARBA00022692"/>
    </source>
</evidence>
<dbReference type="Pfam" id="PF12693">
    <property type="entry name" value="GspL_C"/>
    <property type="match status" value="1"/>
</dbReference>
<evidence type="ECO:0008006" key="15">
    <source>
        <dbReference type="Google" id="ProtNLM"/>
    </source>
</evidence>
<evidence type="ECO:0000256" key="9">
    <source>
        <dbReference type="ARBA" id="ARBA00023136"/>
    </source>
</evidence>
<organism evidence="13 14">
    <name type="scientific">Cedecea colo</name>
    <dbReference type="NCBI Taxonomy" id="2552946"/>
    <lineage>
        <taxon>Bacteria</taxon>
        <taxon>Pseudomonadati</taxon>
        <taxon>Pseudomonadota</taxon>
        <taxon>Gammaproteobacteria</taxon>
        <taxon>Enterobacterales</taxon>
        <taxon>Enterobacteriaceae</taxon>
        <taxon>Cedecea</taxon>
    </lineage>
</organism>
<keyword evidence="5" id="KW-0997">Cell inner membrane</keyword>